<dbReference type="EMBL" id="JAAALK010000285">
    <property type="protein sequence ID" value="KAG8065507.1"/>
    <property type="molecule type" value="Genomic_DNA"/>
</dbReference>
<protein>
    <submittedName>
        <fullName evidence="2">Uncharacterized protein</fullName>
    </submittedName>
</protein>
<reference evidence="2" key="1">
    <citation type="journal article" date="2021" name="bioRxiv">
        <title>Whole Genome Assembly and Annotation of Northern Wild Rice, Zizania palustris L., Supports a Whole Genome Duplication in the Zizania Genus.</title>
        <authorList>
            <person name="Haas M."/>
            <person name="Kono T."/>
            <person name="Macchietto M."/>
            <person name="Millas R."/>
            <person name="McGilp L."/>
            <person name="Shao M."/>
            <person name="Duquette J."/>
            <person name="Hirsch C.N."/>
            <person name="Kimball J."/>
        </authorList>
    </citation>
    <scope>NUCLEOTIDE SEQUENCE</scope>
    <source>
        <tissue evidence="2">Fresh leaf tissue</tissue>
    </source>
</reference>
<dbReference type="AlphaFoldDB" id="A0A8J5V967"/>
<organism evidence="2 3">
    <name type="scientific">Zizania palustris</name>
    <name type="common">Northern wild rice</name>
    <dbReference type="NCBI Taxonomy" id="103762"/>
    <lineage>
        <taxon>Eukaryota</taxon>
        <taxon>Viridiplantae</taxon>
        <taxon>Streptophyta</taxon>
        <taxon>Embryophyta</taxon>
        <taxon>Tracheophyta</taxon>
        <taxon>Spermatophyta</taxon>
        <taxon>Magnoliopsida</taxon>
        <taxon>Liliopsida</taxon>
        <taxon>Poales</taxon>
        <taxon>Poaceae</taxon>
        <taxon>BOP clade</taxon>
        <taxon>Oryzoideae</taxon>
        <taxon>Oryzeae</taxon>
        <taxon>Zizaniinae</taxon>
        <taxon>Zizania</taxon>
    </lineage>
</organism>
<gene>
    <name evidence="2" type="ORF">GUJ93_ZPchr0004g39761</name>
</gene>
<evidence type="ECO:0000313" key="2">
    <source>
        <dbReference type="EMBL" id="KAG8065507.1"/>
    </source>
</evidence>
<feature type="compositionally biased region" description="Low complexity" evidence="1">
    <location>
        <begin position="64"/>
        <end position="102"/>
    </location>
</feature>
<accession>A0A8J5V967</accession>
<name>A0A8J5V967_ZIZPA</name>
<feature type="region of interest" description="Disordered" evidence="1">
    <location>
        <begin position="1"/>
        <end position="102"/>
    </location>
</feature>
<keyword evidence="3" id="KW-1185">Reference proteome</keyword>
<comment type="caution">
    <text evidence="2">The sequence shown here is derived from an EMBL/GenBank/DDBJ whole genome shotgun (WGS) entry which is preliminary data.</text>
</comment>
<dbReference type="Proteomes" id="UP000729402">
    <property type="component" value="Unassembled WGS sequence"/>
</dbReference>
<proteinExistence type="predicted"/>
<evidence type="ECO:0000256" key="1">
    <source>
        <dbReference type="SAM" id="MobiDB-lite"/>
    </source>
</evidence>
<evidence type="ECO:0000313" key="3">
    <source>
        <dbReference type="Proteomes" id="UP000729402"/>
    </source>
</evidence>
<feature type="compositionally biased region" description="Basic and acidic residues" evidence="1">
    <location>
        <begin position="39"/>
        <end position="61"/>
    </location>
</feature>
<sequence length="102" mass="10288">MPAVVVSQPTTAKPMPYPARAGTRSACGKGGGDQLRWPGGEDRGRRPNGKRDEEAGDEKVKTGAAVASPPTAEPSPSAALEDALDPPAAAPDLAATASDRPS</sequence>
<reference evidence="2" key="2">
    <citation type="submission" date="2021-02" db="EMBL/GenBank/DDBJ databases">
        <authorList>
            <person name="Kimball J.A."/>
            <person name="Haas M.W."/>
            <person name="Macchietto M."/>
            <person name="Kono T."/>
            <person name="Duquette J."/>
            <person name="Shao M."/>
        </authorList>
    </citation>
    <scope>NUCLEOTIDE SEQUENCE</scope>
    <source>
        <tissue evidence="2">Fresh leaf tissue</tissue>
    </source>
</reference>